<keyword evidence="7" id="KW-0238">DNA-binding</keyword>
<evidence type="ECO:0000256" key="2">
    <source>
        <dbReference type="ARBA" id="ARBA00010015"/>
    </source>
</evidence>
<dbReference type="GO" id="GO:1901255">
    <property type="term" value="P:nucleotide-excision repair involved in interstrand cross-link repair"/>
    <property type="evidence" value="ECO:0007669"/>
    <property type="project" value="TreeGrafter"/>
</dbReference>
<feature type="compositionally biased region" description="Polar residues" evidence="10">
    <location>
        <begin position="486"/>
        <end position="495"/>
    </location>
</feature>
<evidence type="ECO:0000256" key="3">
    <source>
        <dbReference type="ARBA" id="ARBA00022722"/>
    </source>
</evidence>
<keyword evidence="3" id="KW-0540">Nuclease</keyword>
<dbReference type="EMBL" id="SPLM01000036">
    <property type="protein sequence ID" value="TMW66423.1"/>
    <property type="molecule type" value="Genomic_DNA"/>
</dbReference>
<dbReference type="CDD" id="cd20078">
    <property type="entry name" value="XPF_nuclease_XPF_euk"/>
    <property type="match status" value="1"/>
</dbReference>
<comment type="similarity">
    <text evidence="2">Belongs to the XPF family.</text>
</comment>
<name>A0A8K1CP18_PYTOL</name>
<dbReference type="Pfam" id="PF02732">
    <property type="entry name" value="ERCC4"/>
    <property type="match status" value="1"/>
</dbReference>
<organism evidence="12 13">
    <name type="scientific">Pythium oligandrum</name>
    <name type="common">Mycoparasitic fungus</name>
    <dbReference type="NCBI Taxonomy" id="41045"/>
    <lineage>
        <taxon>Eukaryota</taxon>
        <taxon>Sar</taxon>
        <taxon>Stramenopiles</taxon>
        <taxon>Oomycota</taxon>
        <taxon>Peronosporomycetes</taxon>
        <taxon>Pythiales</taxon>
        <taxon>Pythiaceae</taxon>
        <taxon>Pythium</taxon>
    </lineage>
</organism>
<evidence type="ECO:0000256" key="8">
    <source>
        <dbReference type="ARBA" id="ARBA00023204"/>
    </source>
</evidence>
<sequence>MTDMTDTRWLPYEKEIVSELYERDGLLLMGRGLGVQRLLAYFIRLYSSPKTLVLCLNANEQIAMFHQLALALGLDRKYLPKVVDAKSSIQERLQMYKQGGCFFVTSRILVVDLLNNKMDSKMITGLLVNDAHRVSETSIEAFIIRLYREVNRQGFIKAFSDDPVSLSSGFNKMEQVLKHLYLRDVHLYPRFHVGIHQCLEKHQPAVYEIEVGFSPRMKIMQEAILVALEATMKELQRSTKALDASDLTMERALSKSFANTIRRQLDPVWHKLPPKARQLVGDLTTLRQLLSYLPRYDAISYYSFLVNHQTMNGAQRYPSAWLFTEAADRLVTAAKERLYQIVDKKTKTPLTGKRLTLPGESGNANASKHAEMLQILEGNPKWEALMQTLDEINTEFDNKQQTGDHGDGARVLIMVRDERTCAQLRELLALGEPEMLRRRMGHYLLQREAAIRKKGGARTSLSLEQQLIMDAAAEFRATETASFAQNTATVQSSKKTNGRKRPVERSGGNGAAGSDSSSFGMSLEELEAVTIAEDTRARNKRQFLGESDDGTRSKASKTSILSIEAVDRSDQVVLCTYDQAKQHGHGASALLQDIQPSSVILYDPDMFFIRELEVFHAMQPPSASLEIYFMLYEESAEQQSYLSEIHKEKRAFESLIHQKAHLMMPANVYDVPYHVKAQQLQQNPVYSMDTRTGGRARSLVPAGVKVVVDVREFRSALPSMLHKEAMLVQPVTLEIGDYILSPQICVERKSISDLFGSLNSGRLFNQAENMGRFYELPVLLIEFTQGKAFSLQDPSEIGSEISASNIVSKLTLLILHFPNLRLLWSRSPHATVDLFKAIKKNQPEPDLEVAAAIGTGNSTEQPKKDAENEEAGGGTGGNSSYYNTGAMDVLRKLPGINDHNYRKVLGRVRTLAELSRLSKDDLYSLLGKVNGQKLYSFFHTGL</sequence>
<dbReference type="SUPFAM" id="SSF52980">
    <property type="entry name" value="Restriction endonuclease-like"/>
    <property type="match status" value="1"/>
</dbReference>
<dbReference type="GO" id="GO:0000712">
    <property type="term" value="P:resolution of meiotic recombination intermediates"/>
    <property type="evidence" value="ECO:0007669"/>
    <property type="project" value="TreeGrafter"/>
</dbReference>
<evidence type="ECO:0000256" key="10">
    <source>
        <dbReference type="SAM" id="MobiDB-lite"/>
    </source>
</evidence>
<dbReference type="GO" id="GO:0003697">
    <property type="term" value="F:single-stranded DNA binding"/>
    <property type="evidence" value="ECO:0007669"/>
    <property type="project" value="TreeGrafter"/>
</dbReference>
<comment type="subcellular location">
    <subcellularLocation>
        <location evidence="1">Nucleus</location>
    </subcellularLocation>
</comment>
<dbReference type="GO" id="GO:0000110">
    <property type="term" value="C:nucleotide-excision repair factor 1 complex"/>
    <property type="evidence" value="ECO:0007669"/>
    <property type="project" value="TreeGrafter"/>
</dbReference>
<proteinExistence type="inferred from homology"/>
<dbReference type="AlphaFoldDB" id="A0A8K1CP18"/>
<keyword evidence="13" id="KW-1185">Reference proteome</keyword>
<dbReference type="Proteomes" id="UP000794436">
    <property type="component" value="Unassembled WGS sequence"/>
</dbReference>
<evidence type="ECO:0000256" key="1">
    <source>
        <dbReference type="ARBA" id="ARBA00004123"/>
    </source>
</evidence>
<dbReference type="GO" id="GO:0000724">
    <property type="term" value="P:double-strand break repair via homologous recombination"/>
    <property type="evidence" value="ECO:0007669"/>
    <property type="project" value="TreeGrafter"/>
</dbReference>
<reference evidence="12" key="1">
    <citation type="submission" date="2019-03" db="EMBL/GenBank/DDBJ databases">
        <title>Long read genome sequence of the mycoparasitic Pythium oligandrum ATCC 38472 isolated from sugarbeet rhizosphere.</title>
        <authorList>
            <person name="Gaulin E."/>
        </authorList>
    </citation>
    <scope>NUCLEOTIDE SEQUENCE</scope>
    <source>
        <strain evidence="12">ATCC 38472_TT</strain>
    </source>
</reference>
<feature type="region of interest" description="Disordered" evidence="10">
    <location>
        <begin position="854"/>
        <end position="879"/>
    </location>
</feature>
<feature type="region of interest" description="Disordered" evidence="10">
    <location>
        <begin position="486"/>
        <end position="518"/>
    </location>
</feature>
<dbReference type="Gene3D" id="1.10.150.20">
    <property type="entry name" value="5' to 3' exonuclease, C-terminal subdomain"/>
    <property type="match status" value="1"/>
</dbReference>
<dbReference type="SUPFAM" id="SSF47781">
    <property type="entry name" value="RuvA domain 2-like"/>
    <property type="match status" value="1"/>
</dbReference>
<keyword evidence="5" id="KW-0227">DNA damage</keyword>
<protein>
    <recommendedName>
        <fullName evidence="11">ERCC4 domain-containing protein</fullName>
    </recommendedName>
</protein>
<dbReference type="InterPro" id="IPR006166">
    <property type="entry name" value="ERCC4_domain"/>
</dbReference>
<keyword evidence="6" id="KW-0378">Hydrolase</keyword>
<dbReference type="InterPro" id="IPR011335">
    <property type="entry name" value="Restrct_endonuc-II-like"/>
</dbReference>
<keyword evidence="9" id="KW-0539">Nucleus</keyword>
<dbReference type="InterPro" id="IPR010994">
    <property type="entry name" value="RuvA_2-like"/>
</dbReference>
<dbReference type="SMART" id="SM00891">
    <property type="entry name" value="ERCC4"/>
    <property type="match status" value="1"/>
</dbReference>
<evidence type="ECO:0000313" key="12">
    <source>
        <dbReference type="EMBL" id="TMW66423.1"/>
    </source>
</evidence>
<dbReference type="PANTHER" id="PTHR10150:SF0">
    <property type="entry name" value="DNA REPAIR ENDONUCLEASE XPF"/>
    <property type="match status" value="1"/>
</dbReference>
<dbReference type="FunFam" id="3.40.50.10130:FF:000002">
    <property type="entry name" value="DNA repair endonuclease XPF"/>
    <property type="match status" value="1"/>
</dbReference>
<dbReference type="PANTHER" id="PTHR10150">
    <property type="entry name" value="DNA REPAIR ENDONUCLEASE XPF"/>
    <property type="match status" value="1"/>
</dbReference>
<evidence type="ECO:0000256" key="7">
    <source>
        <dbReference type="ARBA" id="ARBA00023125"/>
    </source>
</evidence>
<dbReference type="OrthoDB" id="361020at2759"/>
<evidence type="ECO:0000256" key="4">
    <source>
        <dbReference type="ARBA" id="ARBA00022759"/>
    </source>
</evidence>
<dbReference type="InterPro" id="IPR047520">
    <property type="entry name" value="XPF_nuclease"/>
</dbReference>
<evidence type="ECO:0000256" key="9">
    <source>
        <dbReference type="ARBA" id="ARBA00023242"/>
    </source>
</evidence>
<evidence type="ECO:0000259" key="11">
    <source>
        <dbReference type="SMART" id="SM00891"/>
    </source>
</evidence>
<gene>
    <name evidence="12" type="ORF">Poli38472_004188</name>
</gene>
<accession>A0A8K1CP18</accession>
<comment type="caution">
    <text evidence="12">The sequence shown here is derived from an EMBL/GenBank/DDBJ whole genome shotgun (WGS) entry which is preliminary data.</text>
</comment>
<evidence type="ECO:0000313" key="13">
    <source>
        <dbReference type="Proteomes" id="UP000794436"/>
    </source>
</evidence>
<dbReference type="GO" id="GO:0003684">
    <property type="term" value="F:damaged DNA binding"/>
    <property type="evidence" value="ECO:0007669"/>
    <property type="project" value="TreeGrafter"/>
</dbReference>
<keyword evidence="4" id="KW-0255">Endonuclease</keyword>
<dbReference type="Gene3D" id="3.40.50.10130">
    <property type="match status" value="1"/>
</dbReference>
<feature type="domain" description="ERCC4" evidence="11">
    <location>
        <begin position="705"/>
        <end position="785"/>
    </location>
</feature>
<keyword evidence="8" id="KW-0234">DNA repair</keyword>
<evidence type="ECO:0000256" key="5">
    <source>
        <dbReference type="ARBA" id="ARBA00022763"/>
    </source>
</evidence>
<dbReference type="GO" id="GO:0000014">
    <property type="term" value="F:single-stranded DNA endodeoxyribonuclease activity"/>
    <property type="evidence" value="ECO:0007669"/>
    <property type="project" value="TreeGrafter"/>
</dbReference>
<evidence type="ECO:0000256" key="6">
    <source>
        <dbReference type="ARBA" id="ARBA00022801"/>
    </source>
</evidence>